<protein>
    <submittedName>
        <fullName evidence="2">DUF4031 domain-containing protein</fullName>
    </submittedName>
</protein>
<accession>A0ABW9QUM6</accession>
<name>A0ABW9QUM6_9ACTN</name>
<reference evidence="2 3" key="1">
    <citation type="submission" date="2019-11" db="EMBL/GenBank/DDBJ databases">
        <title>Acidiferrimicrobium australis gen. nov., sp. nov., an acidophilic and obligately heterotrophic, member of the Actinobacteria that catalyses dissimilatory oxido- reduction of iron isolated from metal-rich acidic water in Chile.</title>
        <authorList>
            <person name="Gonzalez D."/>
            <person name="Huber K."/>
            <person name="Hedrich S."/>
            <person name="Rojas-Villalobos C."/>
            <person name="Quatrini R."/>
            <person name="Dinamarca M.A."/>
            <person name="Schwarz A."/>
            <person name="Canales C."/>
            <person name="Nancucheo I."/>
        </authorList>
    </citation>
    <scope>NUCLEOTIDE SEQUENCE [LARGE SCALE GENOMIC DNA]</scope>
    <source>
        <strain evidence="2 3">USS-CCA1</strain>
    </source>
</reference>
<dbReference type="EMBL" id="WJHE01000493">
    <property type="protein sequence ID" value="MST33129.1"/>
    <property type="molecule type" value="Genomic_DNA"/>
</dbReference>
<feature type="non-terminal residue" evidence="2">
    <location>
        <position position="51"/>
    </location>
</feature>
<dbReference type="Proteomes" id="UP000437736">
    <property type="component" value="Unassembled WGS sequence"/>
</dbReference>
<organism evidence="2 3">
    <name type="scientific">Acidiferrimicrobium australe</name>
    <dbReference type="NCBI Taxonomy" id="2664430"/>
    <lineage>
        <taxon>Bacteria</taxon>
        <taxon>Bacillati</taxon>
        <taxon>Actinomycetota</taxon>
        <taxon>Acidimicrobiia</taxon>
        <taxon>Acidimicrobiales</taxon>
        <taxon>Acidimicrobiaceae</taxon>
        <taxon>Acidiferrimicrobium</taxon>
    </lineage>
</organism>
<comment type="caution">
    <text evidence="2">The sequence shown here is derived from an EMBL/GenBank/DDBJ whole genome shotgun (WGS) entry which is preliminary data.</text>
</comment>
<gene>
    <name evidence="2" type="ORF">GHK86_10410</name>
</gene>
<feature type="domain" description="DUF4031" evidence="1">
    <location>
        <begin position="2"/>
        <end position="50"/>
    </location>
</feature>
<keyword evidence="3" id="KW-1185">Reference proteome</keyword>
<evidence type="ECO:0000313" key="3">
    <source>
        <dbReference type="Proteomes" id="UP000437736"/>
    </source>
</evidence>
<dbReference type="Pfam" id="PF13223">
    <property type="entry name" value="DUF4031"/>
    <property type="match status" value="1"/>
</dbReference>
<proteinExistence type="predicted"/>
<evidence type="ECO:0000259" key="1">
    <source>
        <dbReference type="Pfam" id="PF13223"/>
    </source>
</evidence>
<sequence>MILVDEPHWPWRGRRWAHLVSDHSYEELHRFAERLGIPRHVFQGDHYDVPT</sequence>
<dbReference type="InterPro" id="IPR025109">
    <property type="entry name" value="DUF4031"/>
</dbReference>
<evidence type="ECO:0000313" key="2">
    <source>
        <dbReference type="EMBL" id="MST33129.1"/>
    </source>
</evidence>